<dbReference type="Proteomes" id="UP000054387">
    <property type="component" value="Unassembled WGS sequence"/>
</dbReference>
<keyword evidence="1" id="KW-0812">Transmembrane</keyword>
<comment type="caution">
    <text evidence="2">The sequence shown here is derived from an EMBL/GenBank/DDBJ whole genome shotgun (WGS) entry which is preliminary data.</text>
</comment>
<accession>A0A0W1R4F3</accession>
<keyword evidence="3" id="KW-1185">Reference proteome</keyword>
<dbReference type="EMBL" id="LOPU01000034">
    <property type="protein sequence ID" value="KTG08165.1"/>
    <property type="molecule type" value="Genomic_DNA"/>
</dbReference>
<gene>
    <name evidence="2" type="ORF">AUR64_00905</name>
</gene>
<feature type="transmembrane region" description="Helical" evidence="1">
    <location>
        <begin position="42"/>
        <end position="63"/>
    </location>
</feature>
<dbReference type="RefSeq" id="WP_058583246.1">
    <property type="nucleotide sequence ID" value="NZ_LOPU01000034.1"/>
</dbReference>
<evidence type="ECO:0000313" key="3">
    <source>
        <dbReference type="Proteomes" id="UP000054387"/>
    </source>
</evidence>
<dbReference type="InterPro" id="IPR055895">
    <property type="entry name" value="DUF7472"/>
</dbReference>
<dbReference type="AlphaFoldDB" id="A0A0W1R4F3"/>
<proteinExistence type="predicted"/>
<keyword evidence="1" id="KW-0472">Membrane</keyword>
<keyword evidence="1" id="KW-1133">Transmembrane helix</keyword>
<dbReference type="OrthoDB" id="263502at2157"/>
<feature type="transmembrane region" description="Helical" evidence="1">
    <location>
        <begin position="12"/>
        <end position="30"/>
    </location>
</feature>
<protein>
    <submittedName>
        <fullName evidence="2">Transporter</fullName>
    </submittedName>
</protein>
<sequence length="65" mass="6640">MELDGETLREIVVSVIAVGLFIAAALYIGTAYGGSNLDPTGGLALVASIALFVVLMAIVGVFLSR</sequence>
<organism evidence="2 3">
    <name type="scientific">Haloprofundus marisrubri</name>
    <dbReference type="NCBI Taxonomy" id="1514971"/>
    <lineage>
        <taxon>Archaea</taxon>
        <taxon>Methanobacteriati</taxon>
        <taxon>Methanobacteriota</taxon>
        <taxon>Stenosarchaea group</taxon>
        <taxon>Halobacteria</taxon>
        <taxon>Halobacteriales</taxon>
        <taxon>Haloferacaceae</taxon>
        <taxon>Haloprofundus</taxon>
    </lineage>
</organism>
<evidence type="ECO:0000256" key="1">
    <source>
        <dbReference type="SAM" id="Phobius"/>
    </source>
</evidence>
<evidence type="ECO:0000313" key="2">
    <source>
        <dbReference type="EMBL" id="KTG08165.1"/>
    </source>
</evidence>
<dbReference type="Pfam" id="PF24284">
    <property type="entry name" value="DUF7472"/>
    <property type="match status" value="1"/>
</dbReference>
<reference evidence="2 3" key="1">
    <citation type="submission" date="2015-12" db="EMBL/GenBank/DDBJ databases">
        <title>Haloprofundus marisrubri gen. nov., sp. nov., an extremely halophilic archaeon isolated from the Discovery deep brine-seawater interface in the Red Sea.</title>
        <authorList>
            <person name="Zhang G."/>
            <person name="Stingl U."/>
            <person name="Rashid M."/>
        </authorList>
    </citation>
    <scope>NUCLEOTIDE SEQUENCE [LARGE SCALE GENOMIC DNA]</scope>
    <source>
        <strain evidence="2 3">SB9</strain>
    </source>
</reference>
<name>A0A0W1R4F3_9EURY</name>